<protein>
    <submittedName>
        <fullName evidence="3">EF-hand calcium-binding domain-containing protein 2</fullName>
    </submittedName>
</protein>
<proteinExistence type="predicted"/>
<keyword evidence="4" id="KW-1185">Reference proteome</keyword>
<feature type="compositionally biased region" description="Low complexity" evidence="1">
    <location>
        <begin position="14"/>
        <end position="24"/>
    </location>
</feature>
<dbReference type="AlphaFoldDB" id="A0AAD4RAN2"/>
<dbReference type="InterPro" id="IPR011992">
    <property type="entry name" value="EF-hand-dom_pair"/>
</dbReference>
<feature type="domain" description="EF-hand" evidence="2">
    <location>
        <begin position="31"/>
        <end position="66"/>
    </location>
</feature>
<accession>A0AAD4RAN2</accession>
<organism evidence="3 4">
    <name type="scientific">Ditylenchus destructor</name>
    <dbReference type="NCBI Taxonomy" id="166010"/>
    <lineage>
        <taxon>Eukaryota</taxon>
        <taxon>Metazoa</taxon>
        <taxon>Ecdysozoa</taxon>
        <taxon>Nematoda</taxon>
        <taxon>Chromadorea</taxon>
        <taxon>Rhabditida</taxon>
        <taxon>Tylenchina</taxon>
        <taxon>Tylenchomorpha</taxon>
        <taxon>Sphaerularioidea</taxon>
        <taxon>Anguinidae</taxon>
        <taxon>Anguininae</taxon>
        <taxon>Ditylenchus</taxon>
    </lineage>
</organism>
<comment type="caution">
    <text evidence="3">The sequence shown here is derived from an EMBL/GenBank/DDBJ whole genome shotgun (WGS) entry which is preliminary data.</text>
</comment>
<dbReference type="GO" id="GO:0005509">
    <property type="term" value="F:calcium ion binding"/>
    <property type="evidence" value="ECO:0007669"/>
    <property type="project" value="InterPro"/>
</dbReference>
<gene>
    <name evidence="3" type="ORF">DdX_05023</name>
</gene>
<evidence type="ECO:0000259" key="2">
    <source>
        <dbReference type="PROSITE" id="PS50222"/>
    </source>
</evidence>
<dbReference type="PROSITE" id="PS50222">
    <property type="entry name" value="EF_HAND_2"/>
    <property type="match status" value="1"/>
</dbReference>
<dbReference type="SUPFAM" id="SSF47473">
    <property type="entry name" value="EF-hand"/>
    <property type="match status" value="1"/>
</dbReference>
<dbReference type="PANTHER" id="PTHR46763:SF1">
    <property type="entry name" value="DYNEIN REGULATORY COMPLEX PROTEIN 8"/>
    <property type="match status" value="1"/>
</dbReference>
<dbReference type="EMBL" id="JAKKPZ010000005">
    <property type="protein sequence ID" value="KAI1720777.1"/>
    <property type="molecule type" value="Genomic_DNA"/>
</dbReference>
<reference evidence="3" key="1">
    <citation type="submission" date="2022-01" db="EMBL/GenBank/DDBJ databases">
        <title>Genome Sequence Resource for Two Populations of Ditylenchus destructor, the Migratory Endoparasitic Phytonematode.</title>
        <authorList>
            <person name="Zhang H."/>
            <person name="Lin R."/>
            <person name="Xie B."/>
        </authorList>
    </citation>
    <scope>NUCLEOTIDE SEQUENCE</scope>
    <source>
        <strain evidence="3">BazhouSP</strain>
    </source>
</reference>
<name>A0AAD4RAN2_9BILA</name>
<sequence length="176" mass="20331">MSSSPIEKSGDDGAGSSAESDTSSIYGKEDDIRRHMEDIFRAFDQRGDQSIDLSDLGHVFRCMKVNLTQAELYEIEAQLVKEPNHSVKFEYLIPRLMVAVQEKKWKPKDETTIEFAFRSLEMGEQLTRDRLENYIRSRGEPFSEAEFKEMLSHLAIRRSGIVDWKSYVKDITESLL</sequence>
<evidence type="ECO:0000313" key="3">
    <source>
        <dbReference type="EMBL" id="KAI1720777.1"/>
    </source>
</evidence>
<evidence type="ECO:0000256" key="1">
    <source>
        <dbReference type="SAM" id="MobiDB-lite"/>
    </source>
</evidence>
<dbReference type="InterPro" id="IPR002048">
    <property type="entry name" value="EF_hand_dom"/>
</dbReference>
<evidence type="ECO:0000313" key="4">
    <source>
        <dbReference type="Proteomes" id="UP001201812"/>
    </source>
</evidence>
<dbReference type="Proteomes" id="UP001201812">
    <property type="component" value="Unassembled WGS sequence"/>
</dbReference>
<dbReference type="PANTHER" id="PTHR46763">
    <property type="entry name" value="DYNEIN REGULATORY COMPLEX PROTEIN 8"/>
    <property type="match status" value="1"/>
</dbReference>
<feature type="region of interest" description="Disordered" evidence="1">
    <location>
        <begin position="1"/>
        <end position="29"/>
    </location>
</feature>
<dbReference type="Gene3D" id="1.10.238.10">
    <property type="entry name" value="EF-hand"/>
    <property type="match status" value="1"/>
</dbReference>